<accession>A0A6G1IGM0</accession>
<keyword evidence="3" id="KW-1185">Reference proteome</keyword>
<protein>
    <recommendedName>
        <fullName evidence="4">ATP-dependent DNA helicase</fullName>
    </recommendedName>
</protein>
<sequence length="617" mass="68389">MTTRPTRIVQTSTEAKKLHKRNATAIPERQLRQLERGAELEKRAARFRDAEERRKAAKRKRGERERKEAEARRHMGVGLATQLIGYSRTQAQLKSGMEAFLGFKKRQVEERRKEVEVAKQLEALVEEDVKEPWDDDAAEEDFDLPGLDTAGGEQLFDDDLDDDTLLEIHDLVTSDPMEESNDDAQPAASTSVAEAPKCISIKESADYVRLHGPINKAIQAILDKLPEPLIELLSEDISTNPDIWDPAPSLLHKLNPVGLPPHRLHVKAGCVVTLLRELNSSSSLSKSQHLRVIRTEKDRLECLVLDGQLEGTQTFLTRVSFSANHRNDGNRAYQRMQFPIQVSKDWVSKDVSREMSQPTFKLPSIPGLEPSPSVLAIPKPKPHPNPSFKLPGLPASKVKSPGPSKPTHPPACSLLDGWDDFLDSGTQIARELSSEPPPSDKALPATHSVPSVPVANTLPPPSTQEFDFDFLLDDLDDEPYNKPPYKESKMSMPPPEKPRADSHAPPKPTKKSPFPRTDHPLTSKHKIAPPPPRSEPESASKRKMVDQSPASVPTKRVAFVEPSRPTAAHIQSERVALASKVVKPLKAFNEFGLSTQEAASFFEDDEGLAFGSPMIAV</sequence>
<feature type="region of interest" description="Disordered" evidence="1">
    <location>
        <begin position="46"/>
        <end position="73"/>
    </location>
</feature>
<feature type="region of interest" description="Disordered" evidence="1">
    <location>
        <begin position="1"/>
        <end position="20"/>
    </location>
</feature>
<evidence type="ECO:0000313" key="2">
    <source>
        <dbReference type="EMBL" id="KAF2677376.1"/>
    </source>
</evidence>
<proteinExistence type="predicted"/>
<feature type="compositionally biased region" description="Acidic residues" evidence="1">
    <location>
        <begin position="466"/>
        <end position="478"/>
    </location>
</feature>
<name>A0A6G1IGM0_9PLEO</name>
<evidence type="ECO:0000256" key="1">
    <source>
        <dbReference type="SAM" id="MobiDB-lite"/>
    </source>
</evidence>
<feature type="compositionally biased region" description="Basic and acidic residues" evidence="1">
    <location>
        <begin position="534"/>
        <end position="545"/>
    </location>
</feature>
<dbReference type="EMBL" id="MU005623">
    <property type="protein sequence ID" value="KAF2677376.1"/>
    <property type="molecule type" value="Genomic_DNA"/>
</dbReference>
<evidence type="ECO:0008006" key="4">
    <source>
        <dbReference type="Google" id="ProtNLM"/>
    </source>
</evidence>
<feature type="region of interest" description="Disordered" evidence="1">
    <location>
        <begin position="358"/>
        <end position="556"/>
    </location>
</feature>
<reference evidence="2" key="1">
    <citation type="journal article" date="2020" name="Stud. Mycol.">
        <title>101 Dothideomycetes genomes: a test case for predicting lifestyles and emergence of pathogens.</title>
        <authorList>
            <person name="Haridas S."/>
            <person name="Albert R."/>
            <person name="Binder M."/>
            <person name="Bloem J."/>
            <person name="Labutti K."/>
            <person name="Salamov A."/>
            <person name="Andreopoulos B."/>
            <person name="Baker S."/>
            <person name="Barry K."/>
            <person name="Bills G."/>
            <person name="Bluhm B."/>
            <person name="Cannon C."/>
            <person name="Castanera R."/>
            <person name="Culley D."/>
            <person name="Daum C."/>
            <person name="Ezra D."/>
            <person name="Gonzalez J."/>
            <person name="Henrissat B."/>
            <person name="Kuo A."/>
            <person name="Liang C."/>
            <person name="Lipzen A."/>
            <person name="Lutzoni F."/>
            <person name="Magnuson J."/>
            <person name="Mondo S."/>
            <person name="Nolan M."/>
            <person name="Ohm R."/>
            <person name="Pangilinan J."/>
            <person name="Park H.-J."/>
            <person name="Ramirez L."/>
            <person name="Alfaro M."/>
            <person name="Sun H."/>
            <person name="Tritt A."/>
            <person name="Yoshinaga Y."/>
            <person name="Zwiers L.-H."/>
            <person name="Turgeon B."/>
            <person name="Goodwin S."/>
            <person name="Spatafora J."/>
            <person name="Crous P."/>
            <person name="Grigoriev I."/>
        </authorList>
    </citation>
    <scope>NUCLEOTIDE SEQUENCE</scope>
    <source>
        <strain evidence="2">CBS 122367</strain>
    </source>
</reference>
<dbReference type="OrthoDB" id="3691720at2759"/>
<evidence type="ECO:0000313" key="3">
    <source>
        <dbReference type="Proteomes" id="UP000799291"/>
    </source>
</evidence>
<dbReference type="AlphaFoldDB" id="A0A6G1IGM0"/>
<feature type="region of interest" description="Disordered" evidence="1">
    <location>
        <begin position="173"/>
        <end position="193"/>
    </location>
</feature>
<gene>
    <name evidence="2" type="ORF">K458DRAFT_447026</name>
</gene>
<feature type="compositionally biased region" description="Polar residues" evidence="1">
    <location>
        <begin position="1"/>
        <end position="13"/>
    </location>
</feature>
<dbReference type="Proteomes" id="UP000799291">
    <property type="component" value="Unassembled WGS sequence"/>
</dbReference>
<organism evidence="2 3">
    <name type="scientific">Lentithecium fluviatile CBS 122367</name>
    <dbReference type="NCBI Taxonomy" id="1168545"/>
    <lineage>
        <taxon>Eukaryota</taxon>
        <taxon>Fungi</taxon>
        <taxon>Dikarya</taxon>
        <taxon>Ascomycota</taxon>
        <taxon>Pezizomycotina</taxon>
        <taxon>Dothideomycetes</taxon>
        <taxon>Pleosporomycetidae</taxon>
        <taxon>Pleosporales</taxon>
        <taxon>Massarineae</taxon>
        <taxon>Lentitheciaceae</taxon>
        <taxon>Lentithecium</taxon>
    </lineage>
</organism>
<feature type="compositionally biased region" description="Basic and acidic residues" evidence="1">
    <location>
        <begin position="62"/>
        <end position="73"/>
    </location>
</feature>